<evidence type="ECO:0008006" key="5">
    <source>
        <dbReference type="Google" id="ProtNLM"/>
    </source>
</evidence>
<dbReference type="RefSeq" id="WP_216488489.1">
    <property type="nucleotide sequence ID" value="NZ_JAHMHH010000001.1"/>
</dbReference>
<protein>
    <recommendedName>
        <fullName evidence="5">Variable surface lipoprotein</fullName>
    </recommendedName>
</protein>
<feature type="chain" id="PRO_5047252048" description="Variable surface lipoprotein" evidence="2">
    <location>
        <begin position="26"/>
        <end position="270"/>
    </location>
</feature>
<dbReference type="EMBL" id="JAHMHH010000001">
    <property type="protein sequence ID" value="MBU4692158.1"/>
    <property type="molecule type" value="Genomic_DNA"/>
</dbReference>
<feature type="region of interest" description="Disordered" evidence="1">
    <location>
        <begin position="59"/>
        <end position="97"/>
    </location>
</feature>
<reference evidence="3" key="1">
    <citation type="submission" date="2021-06" db="EMBL/GenBank/DDBJ databases">
        <title>Novel Mycoplasma species detected in California sea lions (Zalophus californianus) from the USA.</title>
        <authorList>
            <person name="Volokhov D.V."/>
            <person name="Furtak V.A."/>
            <person name="Zagorodnyaya T.A."/>
        </authorList>
    </citation>
    <scope>NUCLEOTIDE SEQUENCE [LARGE SCALE GENOMIC DNA]</scope>
    <source>
        <strain evidence="3">CSL 5346</strain>
    </source>
</reference>
<feature type="compositionally biased region" description="Basic and acidic residues" evidence="1">
    <location>
        <begin position="65"/>
        <end position="92"/>
    </location>
</feature>
<name>A0ABS6DPI0_9MOLU</name>
<accession>A0ABS6DPI0</accession>
<evidence type="ECO:0000313" key="3">
    <source>
        <dbReference type="EMBL" id="MBU4692158.1"/>
    </source>
</evidence>
<gene>
    <name evidence="3" type="ORF">KQ875_00910</name>
</gene>
<organism evidence="3 4">
    <name type="scientific">Mycoplasma zalophi</name>
    <dbReference type="NCBI Taxonomy" id="191287"/>
    <lineage>
        <taxon>Bacteria</taxon>
        <taxon>Bacillati</taxon>
        <taxon>Mycoplasmatota</taxon>
        <taxon>Mollicutes</taxon>
        <taxon>Mycoplasmataceae</taxon>
        <taxon>Mycoplasma</taxon>
    </lineage>
</organism>
<evidence type="ECO:0000256" key="2">
    <source>
        <dbReference type="SAM" id="SignalP"/>
    </source>
</evidence>
<evidence type="ECO:0000256" key="1">
    <source>
        <dbReference type="SAM" id="MobiDB-lite"/>
    </source>
</evidence>
<comment type="caution">
    <text evidence="3">The sequence shown here is derived from an EMBL/GenBank/DDBJ whole genome shotgun (WGS) entry which is preliminary data.</text>
</comment>
<dbReference type="PROSITE" id="PS51257">
    <property type="entry name" value="PROKAR_LIPOPROTEIN"/>
    <property type="match status" value="1"/>
</dbReference>
<dbReference type="Proteomes" id="UP000718793">
    <property type="component" value="Unassembled WGS sequence"/>
</dbReference>
<feature type="signal peptide" evidence="2">
    <location>
        <begin position="1"/>
        <end position="25"/>
    </location>
</feature>
<proteinExistence type="predicted"/>
<sequence>MTKKKWKYLVLYTSIACSLIPGFFAISCKTYDKNRPNWENVSNDSDSFFLDFTTDNNPSLPIINPKDKERDNSKPKNDSSKTPKKPEIENHIPPKPTTKSLTSLFGYKIINSVGNWDNYFEIERSETQPILEKMNFKKNIDVADINVNEFIELFNKIKKQLIKANNWKNYQIDYFQIFKDEEINKYFSVDMPPLDSIKRISYRSYIDIRFFFDAVPNNHNLIRLSVQINHDAKNHLDRRRRSTALLRRRRHDPTVYLTPLFTIEIPWKTN</sequence>
<evidence type="ECO:0000313" key="4">
    <source>
        <dbReference type="Proteomes" id="UP000718793"/>
    </source>
</evidence>
<keyword evidence="4" id="KW-1185">Reference proteome</keyword>
<keyword evidence="2" id="KW-0732">Signal</keyword>